<protein>
    <submittedName>
        <fullName evidence="1">Uncharacterized protein</fullName>
    </submittedName>
</protein>
<name>A0A382GDZ1_9ZZZZ</name>
<dbReference type="AlphaFoldDB" id="A0A382GDZ1"/>
<sequence length="116" mass="12589">MIKHISLSLVIISFVVGTYIPANDSTWVEFDNVIYGAKPNKLGPIGGGIGYANIISKGDYNVKDLDDLLKALSKSKFGDIVFIPGETEIDLTSRIFIEQIVLEVPEGVTLAGNRGY</sequence>
<feature type="non-terminal residue" evidence="1">
    <location>
        <position position="116"/>
    </location>
</feature>
<gene>
    <name evidence="1" type="ORF">METZ01_LOCUS226274</name>
</gene>
<evidence type="ECO:0000313" key="1">
    <source>
        <dbReference type="EMBL" id="SVB73420.1"/>
    </source>
</evidence>
<organism evidence="1">
    <name type="scientific">marine metagenome</name>
    <dbReference type="NCBI Taxonomy" id="408172"/>
    <lineage>
        <taxon>unclassified sequences</taxon>
        <taxon>metagenomes</taxon>
        <taxon>ecological metagenomes</taxon>
    </lineage>
</organism>
<accession>A0A382GDZ1</accession>
<dbReference type="EMBL" id="UINC01055015">
    <property type="protein sequence ID" value="SVB73420.1"/>
    <property type="molecule type" value="Genomic_DNA"/>
</dbReference>
<reference evidence="1" key="1">
    <citation type="submission" date="2018-05" db="EMBL/GenBank/DDBJ databases">
        <authorList>
            <person name="Lanie J.A."/>
            <person name="Ng W.-L."/>
            <person name="Kazmierczak K.M."/>
            <person name="Andrzejewski T.M."/>
            <person name="Davidsen T.M."/>
            <person name="Wayne K.J."/>
            <person name="Tettelin H."/>
            <person name="Glass J.I."/>
            <person name="Rusch D."/>
            <person name="Podicherti R."/>
            <person name="Tsui H.-C.T."/>
            <person name="Winkler M.E."/>
        </authorList>
    </citation>
    <scope>NUCLEOTIDE SEQUENCE</scope>
</reference>
<proteinExistence type="predicted"/>